<keyword evidence="2" id="KW-0812">Transmembrane</keyword>
<feature type="region of interest" description="Disordered" evidence="1">
    <location>
        <begin position="1"/>
        <end position="160"/>
    </location>
</feature>
<accession>A0A8H5N215</accession>
<proteinExistence type="predicted"/>
<keyword evidence="4" id="KW-1185">Reference proteome</keyword>
<organism evidence="3 4">
    <name type="scientific">Fusarium mexicanum</name>
    <dbReference type="NCBI Taxonomy" id="751941"/>
    <lineage>
        <taxon>Eukaryota</taxon>
        <taxon>Fungi</taxon>
        <taxon>Dikarya</taxon>
        <taxon>Ascomycota</taxon>
        <taxon>Pezizomycotina</taxon>
        <taxon>Sordariomycetes</taxon>
        <taxon>Hypocreomycetidae</taxon>
        <taxon>Hypocreales</taxon>
        <taxon>Nectriaceae</taxon>
        <taxon>Fusarium</taxon>
        <taxon>Fusarium fujikuroi species complex</taxon>
    </lineage>
</organism>
<feature type="region of interest" description="Disordered" evidence="1">
    <location>
        <begin position="295"/>
        <end position="316"/>
    </location>
</feature>
<feature type="compositionally biased region" description="Polar residues" evidence="1">
    <location>
        <begin position="1"/>
        <end position="15"/>
    </location>
</feature>
<feature type="compositionally biased region" description="Basic and acidic residues" evidence="1">
    <location>
        <begin position="21"/>
        <end position="30"/>
    </location>
</feature>
<evidence type="ECO:0000256" key="1">
    <source>
        <dbReference type="SAM" id="MobiDB-lite"/>
    </source>
</evidence>
<dbReference type="Proteomes" id="UP000522262">
    <property type="component" value="Unassembled WGS sequence"/>
</dbReference>
<evidence type="ECO:0000313" key="4">
    <source>
        <dbReference type="Proteomes" id="UP000522262"/>
    </source>
</evidence>
<dbReference type="AlphaFoldDB" id="A0A8H5N215"/>
<name>A0A8H5N215_9HYPO</name>
<feature type="compositionally biased region" description="Basic and acidic residues" evidence="1">
    <location>
        <begin position="124"/>
        <end position="141"/>
    </location>
</feature>
<evidence type="ECO:0000256" key="2">
    <source>
        <dbReference type="SAM" id="Phobius"/>
    </source>
</evidence>
<gene>
    <name evidence="3" type="ORF">FMEXI_4326</name>
</gene>
<evidence type="ECO:0000313" key="3">
    <source>
        <dbReference type="EMBL" id="KAF5549339.1"/>
    </source>
</evidence>
<feature type="compositionally biased region" description="Polar residues" evidence="1">
    <location>
        <begin position="38"/>
        <end position="63"/>
    </location>
</feature>
<sequence>MPGNNNTHGDLSDSSHGAEGSTHDCFHNETRNIAAGVDSQTSHTPTSFGSNVSSHRNPYSRSSRPLYLAVPKRRRLSENDLDQNQQRPLTKRRRVSEGEKSKELLGQQFFPITQTTPRAAQIRLPREPQRQGTRDDWRDDSIQSLRHRPRPISPLDDSPVEDEFDQGFMRDDPTVDGLAARDDMVSEDKVVDSLVLRDDQEPHNNDRITSPHPNTRTSIPSVLFNCFLVILNIGILTYLYRQIFPYKPFHAVDWYEQAIDIAVMEVTVCRVVLFREAALEPMRWKGQPGLLPDPEATLDAGSTGMSDYEPISIYKP</sequence>
<protein>
    <submittedName>
        <fullName evidence="3">Uncharacterized protein</fullName>
    </submittedName>
</protein>
<reference evidence="3 4" key="1">
    <citation type="submission" date="2020-05" db="EMBL/GenBank/DDBJ databases">
        <title>Identification and distribution of gene clusters putatively required for synthesis of sphingolipid metabolism inhibitors in phylogenetically diverse species of the filamentous fungus Fusarium.</title>
        <authorList>
            <person name="Kim H.-S."/>
            <person name="Busman M."/>
            <person name="Brown D.W."/>
            <person name="Divon H."/>
            <person name="Uhlig S."/>
            <person name="Proctor R.H."/>
        </authorList>
    </citation>
    <scope>NUCLEOTIDE SEQUENCE [LARGE SCALE GENOMIC DNA]</scope>
    <source>
        <strain evidence="3 4">NRRL 53147</strain>
    </source>
</reference>
<keyword evidence="2" id="KW-0472">Membrane</keyword>
<feature type="transmembrane region" description="Helical" evidence="2">
    <location>
        <begin position="222"/>
        <end position="240"/>
    </location>
</feature>
<comment type="caution">
    <text evidence="3">The sequence shown here is derived from an EMBL/GenBank/DDBJ whole genome shotgun (WGS) entry which is preliminary data.</text>
</comment>
<keyword evidence="2" id="KW-1133">Transmembrane helix</keyword>
<dbReference type="EMBL" id="JAAOAM010000090">
    <property type="protein sequence ID" value="KAF5549339.1"/>
    <property type="molecule type" value="Genomic_DNA"/>
</dbReference>